<dbReference type="AlphaFoldDB" id="A0A5J6XVG8"/>
<keyword evidence="1" id="KW-0614">Plasmid</keyword>
<sequence length="306" mass="34872">MSLYTMAIRFLVNNRLLSGYNFSSIGKLVSYGGKKIFEVSLPDRFVPEIQGGTVKILYAEFGSAGLYNLPVASVRKGWQLLESEGIQMSSIARHLTILELIRYQQENLVGATPLVLIPASISGNVQKLADMRVENLDAKIWEFQKEVSQKLINKIDVCFKEKIEKIWEVLPEYINHLTSLESEVRIAYEVAKMGYEVVLNMGKGPDMYVNGVPVEVKQANTFDLDWKKAMRKIRREFKQGKIVIFDVTRTALGTSLLVLLFKEFSWFENVFKHAYSLVVKEDKWVGILYTRPPNQRSVGKILLVAP</sequence>
<dbReference type="EMBL" id="MN477947">
    <property type="protein sequence ID" value="QFN51293.1"/>
    <property type="molecule type" value="Genomic_DNA"/>
</dbReference>
<evidence type="ECO:0000313" key="1">
    <source>
        <dbReference type="EMBL" id="QFN51293.1"/>
    </source>
</evidence>
<name>A0A5J6XVG8_PYRAY</name>
<proteinExistence type="predicted"/>
<protein>
    <submittedName>
        <fullName evidence="1">Uncharacterized protein</fullName>
    </submittedName>
</protein>
<accession>A0A5J6XVG8</accession>
<reference evidence="1" key="1">
    <citation type="journal article" date="2019" name="Environ. Microbiol.">
        <title>The global distribution and evolutionary history of the pT26-2 archaeal plasmid family.</title>
        <authorList>
            <person name="Badel C."/>
            <person name="Erauso G."/>
            <person name="Gomez A."/>
            <person name="Catchpole R."/>
            <person name="Gonnet M."/>
            <person name="Oberto J."/>
            <person name="Forterre P."/>
            <person name="Da Cunha V."/>
        </authorList>
    </citation>
    <scope>NUCLEOTIDE SEQUENCE</scope>
    <source>
        <strain evidence="1">GE2</strain>
        <plasmid evidence="1">pGE2</plasmid>
    </source>
</reference>
<organism evidence="1">
    <name type="scientific">Pyrococcus abyssi</name>
    <dbReference type="NCBI Taxonomy" id="29292"/>
    <lineage>
        <taxon>Archaea</taxon>
        <taxon>Methanobacteriati</taxon>
        <taxon>Methanobacteriota</taxon>
        <taxon>Thermococci</taxon>
        <taxon>Thermococcales</taxon>
        <taxon>Thermococcaceae</taxon>
        <taxon>Pyrococcus</taxon>
    </lineage>
</organism>
<geneLocation type="plasmid" evidence="1">
    <name>pGE2</name>
</geneLocation>